<evidence type="ECO:0000313" key="2">
    <source>
        <dbReference type="Proteomes" id="UP001597013"/>
    </source>
</evidence>
<organism evidence="1 2">
    <name type="scientific">Winogradskyella litorisediminis</name>
    <dbReference type="NCBI Taxonomy" id="1156618"/>
    <lineage>
        <taxon>Bacteria</taxon>
        <taxon>Pseudomonadati</taxon>
        <taxon>Bacteroidota</taxon>
        <taxon>Flavobacteriia</taxon>
        <taxon>Flavobacteriales</taxon>
        <taxon>Flavobacteriaceae</taxon>
        <taxon>Winogradskyella</taxon>
    </lineage>
</organism>
<evidence type="ECO:0000313" key="1">
    <source>
        <dbReference type="EMBL" id="MFD1061612.1"/>
    </source>
</evidence>
<reference evidence="2" key="1">
    <citation type="journal article" date="2019" name="Int. J. Syst. Evol. Microbiol.">
        <title>The Global Catalogue of Microorganisms (GCM) 10K type strain sequencing project: providing services to taxonomists for standard genome sequencing and annotation.</title>
        <authorList>
            <consortium name="The Broad Institute Genomics Platform"/>
            <consortium name="The Broad Institute Genome Sequencing Center for Infectious Disease"/>
            <person name="Wu L."/>
            <person name="Ma J."/>
        </authorList>
    </citation>
    <scope>NUCLEOTIDE SEQUENCE [LARGE SCALE GENOMIC DNA]</scope>
    <source>
        <strain evidence="2">CCUG 62215</strain>
    </source>
</reference>
<dbReference type="Proteomes" id="UP001597013">
    <property type="component" value="Unassembled WGS sequence"/>
</dbReference>
<keyword evidence="2" id="KW-1185">Reference proteome</keyword>
<accession>A0ABW3N1Z0</accession>
<evidence type="ECO:0008006" key="3">
    <source>
        <dbReference type="Google" id="ProtNLM"/>
    </source>
</evidence>
<name>A0ABW3N1Z0_9FLAO</name>
<proteinExistence type="predicted"/>
<sequence length="191" mass="22426">MKYSFLIIILMTFLNSFSQESKDFIKSEQYYLTEIDSLTIERYWKNFPSENSPEPISVFLKNNNGETLYEIKISELEFYSGTTIEILNIDNLTNVEQIIRLKSGYDACCTNYYSTYLLKTKEGKLIELPESEYLHCDGPTPITEYRFPNQKFGIKNQILLTKSNLSKNYIVESIEILKTYSWNGKTFELKK</sequence>
<gene>
    <name evidence="1" type="ORF">ACFQ1Q_00020</name>
</gene>
<comment type="caution">
    <text evidence="1">The sequence shown here is derived from an EMBL/GenBank/DDBJ whole genome shotgun (WGS) entry which is preliminary data.</text>
</comment>
<dbReference type="EMBL" id="JBHTJL010000001">
    <property type="protein sequence ID" value="MFD1061612.1"/>
    <property type="molecule type" value="Genomic_DNA"/>
</dbReference>
<dbReference type="RefSeq" id="WP_336129375.1">
    <property type="nucleotide sequence ID" value="NZ_JBHTJL010000001.1"/>
</dbReference>
<protein>
    <recommendedName>
        <fullName evidence="3">GLPGLI family protein</fullName>
    </recommendedName>
</protein>